<organism evidence="3">
    <name type="scientific">Caenorhabditis brenneri</name>
    <name type="common">Nematode worm</name>
    <dbReference type="NCBI Taxonomy" id="135651"/>
    <lineage>
        <taxon>Eukaryota</taxon>
        <taxon>Metazoa</taxon>
        <taxon>Ecdysozoa</taxon>
        <taxon>Nematoda</taxon>
        <taxon>Chromadorea</taxon>
        <taxon>Rhabditida</taxon>
        <taxon>Rhabditina</taxon>
        <taxon>Rhabditomorpha</taxon>
        <taxon>Rhabditoidea</taxon>
        <taxon>Rhabditidae</taxon>
        <taxon>Peloderinae</taxon>
        <taxon>Caenorhabditis</taxon>
    </lineage>
</organism>
<dbReference type="Pfam" id="PF00646">
    <property type="entry name" value="F-box"/>
    <property type="match status" value="1"/>
</dbReference>
<dbReference type="InterPro" id="IPR001810">
    <property type="entry name" value="F-box_dom"/>
</dbReference>
<dbReference type="InterPro" id="IPR002900">
    <property type="entry name" value="DUF38/FTH_CAE_spp"/>
</dbReference>
<proteinExistence type="predicted"/>
<evidence type="ECO:0000259" key="1">
    <source>
        <dbReference type="PROSITE" id="PS50181"/>
    </source>
</evidence>
<reference evidence="3" key="1">
    <citation type="submission" date="2011-07" db="EMBL/GenBank/DDBJ databases">
        <authorList>
            <consortium name="Caenorhabditis brenneri Sequencing and Analysis Consortium"/>
            <person name="Wilson R.K."/>
        </authorList>
    </citation>
    <scope>NUCLEOTIDE SEQUENCE [LARGE SCALE GENOMIC DNA]</scope>
    <source>
        <strain evidence="3">PB2801</strain>
    </source>
</reference>
<dbReference type="PROSITE" id="PS50181">
    <property type="entry name" value="FBOX"/>
    <property type="match status" value="1"/>
</dbReference>
<dbReference type="OrthoDB" id="5838625at2759"/>
<feature type="domain" description="F-box" evidence="1">
    <location>
        <begin position="5"/>
        <end position="51"/>
    </location>
</feature>
<dbReference type="PANTHER" id="PTHR23014:SF1">
    <property type="entry name" value="DUF38 DOMAIN-CONTAINING PROTEIN-RELATED"/>
    <property type="match status" value="1"/>
</dbReference>
<dbReference type="CDD" id="cd22150">
    <property type="entry name" value="F-box_CeFBXA-like"/>
    <property type="match status" value="1"/>
</dbReference>
<dbReference type="HOGENOM" id="CLU_030831_0_3_1"/>
<dbReference type="SMART" id="SM00256">
    <property type="entry name" value="FBOX"/>
    <property type="match status" value="1"/>
</dbReference>
<dbReference type="PANTHER" id="PTHR23014">
    <property type="entry name" value="F-BOX A PROTEIN"/>
    <property type="match status" value="1"/>
</dbReference>
<name>G0NIA9_CAEBE</name>
<keyword evidence="3" id="KW-1185">Reference proteome</keyword>
<protein>
    <recommendedName>
        <fullName evidence="1">F-box domain-containing protein</fullName>
    </recommendedName>
</protein>
<dbReference type="Pfam" id="PF01827">
    <property type="entry name" value="FTH"/>
    <property type="match status" value="1"/>
</dbReference>
<dbReference type="InParanoid" id="G0NIA9"/>
<dbReference type="eggNOG" id="ENOG502THRG">
    <property type="taxonomic scope" value="Eukaryota"/>
</dbReference>
<accession>G0NIA9</accession>
<dbReference type="EMBL" id="GL379889">
    <property type="protein sequence ID" value="EGT31792.1"/>
    <property type="molecule type" value="Genomic_DNA"/>
</dbReference>
<gene>
    <name evidence="2" type="ORF">CAEBREN_28513</name>
</gene>
<dbReference type="AlphaFoldDB" id="G0NIA9"/>
<dbReference type="InterPro" id="IPR036047">
    <property type="entry name" value="F-box-like_dom_sf"/>
</dbReference>
<dbReference type="Proteomes" id="UP000008068">
    <property type="component" value="Unassembled WGS sequence"/>
</dbReference>
<evidence type="ECO:0000313" key="2">
    <source>
        <dbReference type="EMBL" id="EGT31792.1"/>
    </source>
</evidence>
<dbReference type="SUPFAM" id="SSF81383">
    <property type="entry name" value="F-box domain"/>
    <property type="match status" value="1"/>
</dbReference>
<sequence length="346" mass="40247">MIPPPPTLTDMPPEVLTRIMEKLDVRKVFSLRKICKSLRDFIDFQYTRPQLLDLNIYVQSGNIEAWYYTAEGLNVVNYLEIQKLEKSEKSQGNHCKIVHDSREKTLEAVDFLDAFLMDFQFFLRRQNSILRQFRVVHQGNYPSDPNVFQKIFKSIESTLKPRPFPLKTEEFHVAVSRQEEILPVLALMDSDVLKNISIYPVSENGQKLMETGELVKMEQWKRAKELLIEHFVLEISMVDLVHFSFVTVNLRAVEMADLVLLKESFLHTSTPKEFVLTYTHFGDNSDQISQILGDPLISSDIFGRTEKKWTIPVPGQDKELEITHFENLKKFKFTNIKPLGGGVRFF</sequence>
<dbReference type="FunCoup" id="G0NIA9">
    <property type="interactions" value="234"/>
</dbReference>
<evidence type="ECO:0000313" key="3">
    <source>
        <dbReference type="Proteomes" id="UP000008068"/>
    </source>
</evidence>